<proteinExistence type="predicted"/>
<name>A0ACC6A5W0_9BACI</name>
<dbReference type="EMBL" id="JAMBOP010000011">
    <property type="protein sequence ID" value="MCM3736282.1"/>
    <property type="molecule type" value="Genomic_DNA"/>
</dbReference>
<accession>A0ACC6A5W0</accession>
<sequence length="117" mass="13911">MKYEIEFSTKKHVVENFLCTCDYTCPHVMHKLWINNKCEKLVQGENTTIISKKDSDSNVFRKVIHKINTLWNKLVHSTIYCVKTKKNLWIEKSGEKNYPQQMEYAVNNLVNKEKMNI</sequence>
<keyword evidence="2" id="KW-1185">Reference proteome</keyword>
<evidence type="ECO:0000313" key="1">
    <source>
        <dbReference type="EMBL" id="MCM3736282.1"/>
    </source>
</evidence>
<protein>
    <submittedName>
        <fullName evidence="1">Uncharacterized protein</fullName>
    </submittedName>
</protein>
<organism evidence="1 2">
    <name type="scientific">Bacillus cytotoxicus</name>
    <dbReference type="NCBI Taxonomy" id="580165"/>
    <lineage>
        <taxon>Bacteria</taxon>
        <taxon>Bacillati</taxon>
        <taxon>Bacillota</taxon>
        <taxon>Bacilli</taxon>
        <taxon>Bacillales</taxon>
        <taxon>Bacillaceae</taxon>
        <taxon>Bacillus</taxon>
        <taxon>Bacillus cereus group</taxon>
    </lineage>
</organism>
<dbReference type="Proteomes" id="UP001202289">
    <property type="component" value="Unassembled WGS sequence"/>
</dbReference>
<gene>
    <name evidence="1" type="ORF">M3215_10710</name>
</gene>
<reference evidence="1" key="1">
    <citation type="submission" date="2022-05" db="EMBL/GenBank/DDBJ databases">
        <title>Comparative Genomics of Spacecraft Associated Microbes.</title>
        <authorList>
            <person name="Tran M.T."/>
            <person name="Wright A."/>
            <person name="Seuylemezian A."/>
            <person name="Eisen J."/>
            <person name="Coil D."/>
        </authorList>
    </citation>
    <scope>NUCLEOTIDE SEQUENCE</scope>
    <source>
        <strain evidence="1">FAIRING 10M-2.2</strain>
    </source>
</reference>
<comment type="caution">
    <text evidence="1">The sequence shown here is derived from an EMBL/GenBank/DDBJ whole genome shotgun (WGS) entry which is preliminary data.</text>
</comment>
<evidence type="ECO:0000313" key="2">
    <source>
        <dbReference type="Proteomes" id="UP001202289"/>
    </source>
</evidence>